<evidence type="ECO:0000313" key="2">
    <source>
        <dbReference type="Proteomes" id="UP000037442"/>
    </source>
</evidence>
<reference evidence="2" key="1">
    <citation type="submission" date="2014-06" db="EMBL/GenBank/DDBJ databases">
        <title>Draft genome sequence of C. testosteroni WDL7.</title>
        <authorList>
            <person name="Wu Y."/>
            <person name="Seshan H."/>
            <person name="Arumugam K."/>
        </authorList>
    </citation>
    <scope>NUCLEOTIDE SEQUENCE [LARGE SCALE GENOMIC DNA]</scope>
    <source>
        <strain evidence="2">WDL7</strain>
    </source>
</reference>
<protein>
    <submittedName>
        <fullName evidence="1">Uncharacterized protein</fullName>
    </submittedName>
</protein>
<accession>A0A0L7N5I3</accession>
<gene>
    <name evidence="1" type="ORF">GL58_23685</name>
</gene>
<dbReference type="PATRIC" id="fig|285.49.peg.4911"/>
<dbReference type="EMBL" id="JNVD01000007">
    <property type="protein sequence ID" value="KOC29103.1"/>
    <property type="molecule type" value="Genomic_DNA"/>
</dbReference>
<sequence length="65" mass="7424">MIFFDDCLLISQRGCCVDLVDIYGAEEIFYCSGVICPIELIGSIFKNVAKNMYDKSIIRTDILFF</sequence>
<dbReference type="AlphaFoldDB" id="A0A0L7N5I3"/>
<evidence type="ECO:0000313" key="1">
    <source>
        <dbReference type="EMBL" id="KOC29103.1"/>
    </source>
</evidence>
<comment type="caution">
    <text evidence="1">The sequence shown here is derived from an EMBL/GenBank/DDBJ whole genome shotgun (WGS) entry which is preliminary data.</text>
</comment>
<dbReference type="Proteomes" id="UP000037442">
    <property type="component" value="Unassembled WGS sequence"/>
</dbReference>
<name>A0A0L7N5I3_COMTE</name>
<organism evidence="1 2">
    <name type="scientific">Comamonas testosteroni</name>
    <name type="common">Pseudomonas testosteroni</name>
    <dbReference type="NCBI Taxonomy" id="285"/>
    <lineage>
        <taxon>Bacteria</taxon>
        <taxon>Pseudomonadati</taxon>
        <taxon>Pseudomonadota</taxon>
        <taxon>Betaproteobacteria</taxon>
        <taxon>Burkholderiales</taxon>
        <taxon>Comamonadaceae</taxon>
        <taxon>Comamonas</taxon>
    </lineage>
</organism>
<proteinExistence type="predicted"/>